<evidence type="ECO:0000256" key="3">
    <source>
        <dbReference type="ARBA" id="ARBA00023136"/>
    </source>
</evidence>
<dbReference type="RefSeq" id="WP_186884661.1">
    <property type="nucleotide sequence ID" value="NZ_JACOFT010000001.1"/>
</dbReference>
<evidence type="ECO:0000256" key="5">
    <source>
        <dbReference type="ARBA" id="ARBA00023237"/>
    </source>
</evidence>
<dbReference type="Proteomes" id="UP000637632">
    <property type="component" value="Unassembled WGS sequence"/>
</dbReference>
<keyword evidence="9" id="KW-1185">Reference proteome</keyword>
<feature type="signal peptide" evidence="7">
    <location>
        <begin position="1"/>
        <end position="21"/>
    </location>
</feature>
<dbReference type="EMBL" id="JACOFT010000001">
    <property type="protein sequence ID" value="MBC3810364.1"/>
    <property type="molecule type" value="Genomic_DNA"/>
</dbReference>
<keyword evidence="2 7" id="KW-0732">Signal</keyword>
<sequence length="38" mass="4030">MRTLISSLLLLSLLSACGQKAPLYLPNKPSAQTLSTAK</sequence>
<evidence type="ECO:0000256" key="6">
    <source>
        <dbReference type="ARBA" id="ARBA00023288"/>
    </source>
</evidence>
<evidence type="ECO:0000256" key="4">
    <source>
        <dbReference type="ARBA" id="ARBA00023139"/>
    </source>
</evidence>
<keyword evidence="5" id="KW-0998">Cell outer membrane</keyword>
<evidence type="ECO:0000256" key="1">
    <source>
        <dbReference type="ARBA" id="ARBA00004459"/>
    </source>
</evidence>
<protein>
    <submittedName>
        <fullName evidence="8">Lipoprotein</fullName>
    </submittedName>
</protein>
<name>A0ABR6XBR1_9BURK</name>
<keyword evidence="6 8" id="KW-0449">Lipoprotein</keyword>
<dbReference type="NCBIfam" id="NF047847">
    <property type="entry name" value="SS_mature_LptM"/>
    <property type="match status" value="1"/>
</dbReference>
<evidence type="ECO:0000313" key="9">
    <source>
        <dbReference type="Proteomes" id="UP000637632"/>
    </source>
</evidence>
<evidence type="ECO:0000256" key="2">
    <source>
        <dbReference type="ARBA" id="ARBA00022729"/>
    </source>
</evidence>
<dbReference type="PROSITE" id="PS51257">
    <property type="entry name" value="PROKAR_LIPOPROTEIN"/>
    <property type="match status" value="1"/>
</dbReference>
<dbReference type="Pfam" id="PF13627">
    <property type="entry name" value="LptM_cons"/>
    <property type="match status" value="1"/>
</dbReference>
<comment type="subcellular location">
    <subcellularLocation>
        <location evidence="1">Cell outer membrane</location>
        <topology evidence="1">Lipid-anchor</topology>
    </subcellularLocation>
</comment>
<keyword evidence="4" id="KW-0564">Palmitate</keyword>
<organism evidence="8 9">
    <name type="scientific">Undibacterium aquatile</name>
    <dbReference type="NCBI Taxonomy" id="1537398"/>
    <lineage>
        <taxon>Bacteria</taxon>
        <taxon>Pseudomonadati</taxon>
        <taxon>Pseudomonadota</taxon>
        <taxon>Betaproteobacteria</taxon>
        <taxon>Burkholderiales</taxon>
        <taxon>Oxalobacteraceae</taxon>
        <taxon>Undibacterium</taxon>
    </lineage>
</organism>
<proteinExistence type="predicted"/>
<evidence type="ECO:0000313" key="8">
    <source>
        <dbReference type="EMBL" id="MBC3810364.1"/>
    </source>
</evidence>
<gene>
    <name evidence="8" type="ORF">H8K26_02835</name>
</gene>
<comment type="caution">
    <text evidence="8">The sequence shown here is derived from an EMBL/GenBank/DDBJ whole genome shotgun (WGS) entry which is preliminary data.</text>
</comment>
<feature type="chain" id="PRO_5047248578" evidence="7">
    <location>
        <begin position="22"/>
        <end position="38"/>
    </location>
</feature>
<evidence type="ECO:0000256" key="7">
    <source>
        <dbReference type="SAM" id="SignalP"/>
    </source>
</evidence>
<accession>A0ABR6XBR1</accession>
<dbReference type="InterPro" id="IPR032831">
    <property type="entry name" value="LptM_cons"/>
</dbReference>
<reference evidence="8 9" key="1">
    <citation type="submission" date="2020-08" db="EMBL/GenBank/DDBJ databases">
        <title>Novel species isolated from subtropical streams in China.</title>
        <authorList>
            <person name="Lu H."/>
        </authorList>
    </citation>
    <scope>NUCLEOTIDE SEQUENCE [LARGE SCALE GENOMIC DNA]</scope>
    <source>
        <strain evidence="8 9">CCTCC AB 2015119</strain>
    </source>
</reference>
<keyword evidence="3" id="KW-0472">Membrane</keyword>